<organism evidence="1 2">
    <name type="scientific">Lipomyces kononenkoae</name>
    <name type="common">Yeast</name>
    <dbReference type="NCBI Taxonomy" id="34357"/>
    <lineage>
        <taxon>Eukaryota</taxon>
        <taxon>Fungi</taxon>
        <taxon>Dikarya</taxon>
        <taxon>Ascomycota</taxon>
        <taxon>Saccharomycotina</taxon>
        <taxon>Lipomycetes</taxon>
        <taxon>Lipomycetales</taxon>
        <taxon>Lipomycetaceae</taxon>
        <taxon>Lipomyces</taxon>
    </lineage>
</organism>
<accession>A0ACC3SSZ5</accession>
<evidence type="ECO:0000313" key="2">
    <source>
        <dbReference type="Proteomes" id="UP001433508"/>
    </source>
</evidence>
<sequence length="511" mass="56748">MSCTSPTYMRLKGENLVYAVTICCSTGFLLFGFDIGYMGGLTTSTEFLNTFNNPTSSLLGFLISAYEVGALFGALAEFAVGDRCGRKTNNIVGIVIVTVGAIIQATSFGIAQFLVGRFTAGFGLGIVSTVIPIWLAECTLPKSRGRMMAMQLSNMLLGLIIATWLDYGVSFYSSSIQWRLPCAFQCVFAIIVLCLVPFLPESPRYLAATGQKDRAGYVLAALRGYPEDHPHVTFELQEINYAIAVESQEVGSWSDVFKDHGVSGWQRVLIACTANFFQQMSGVNISVGLSSHNALLVSGGLQVFYFLSSLIPWYVIDRVGRRRLFLLGSMGMGTCMLLSAIFVGIGTKSLGYAAIVVLYLFQTFFTLGWQSNMWIYPSELLPLKLRLRGGALSVVSQWLFTFVVVEITPVMIHNITYKSYVVFALFNFVTIPVVYFFFPETAGRPLEMVDLLFADRDGKRPPIFRVVRDSTNEKFVAEMELTLAERTKVREENERIVDEAKNDVEHFEKSV</sequence>
<keyword evidence="2" id="KW-1185">Reference proteome</keyword>
<protein>
    <submittedName>
        <fullName evidence="1">General substrate transporter</fullName>
    </submittedName>
</protein>
<dbReference type="Proteomes" id="UP001433508">
    <property type="component" value="Unassembled WGS sequence"/>
</dbReference>
<name>A0ACC3SSZ5_LIPKO</name>
<proteinExistence type="predicted"/>
<comment type="caution">
    <text evidence="1">The sequence shown here is derived from an EMBL/GenBank/DDBJ whole genome shotgun (WGS) entry which is preliminary data.</text>
</comment>
<dbReference type="EMBL" id="MU971469">
    <property type="protein sequence ID" value="KAK9234519.1"/>
    <property type="molecule type" value="Genomic_DNA"/>
</dbReference>
<evidence type="ECO:0000313" key="1">
    <source>
        <dbReference type="EMBL" id="KAK9234519.1"/>
    </source>
</evidence>
<gene>
    <name evidence="1" type="ORF">V1525DRAFT_350051</name>
</gene>
<reference evidence="2" key="1">
    <citation type="journal article" date="2024" name="Front. Bioeng. Biotechnol.">
        <title>Genome-scale model development and genomic sequencing of the oleaginous clade Lipomyces.</title>
        <authorList>
            <person name="Czajka J.J."/>
            <person name="Han Y."/>
            <person name="Kim J."/>
            <person name="Mondo S.J."/>
            <person name="Hofstad B.A."/>
            <person name="Robles A."/>
            <person name="Haridas S."/>
            <person name="Riley R."/>
            <person name="LaButti K."/>
            <person name="Pangilinan J."/>
            <person name="Andreopoulos W."/>
            <person name="Lipzen A."/>
            <person name="Yan J."/>
            <person name="Wang M."/>
            <person name="Ng V."/>
            <person name="Grigoriev I.V."/>
            <person name="Spatafora J.W."/>
            <person name="Magnuson J.K."/>
            <person name="Baker S.E."/>
            <person name="Pomraning K.R."/>
        </authorList>
    </citation>
    <scope>NUCLEOTIDE SEQUENCE [LARGE SCALE GENOMIC DNA]</scope>
    <source>
        <strain evidence="2">CBS 7786</strain>
    </source>
</reference>